<comment type="similarity">
    <text evidence="2">Belongs to the UPF0126 family.</text>
</comment>
<dbReference type="InterPro" id="IPR005115">
    <property type="entry name" value="Gly_transporter"/>
</dbReference>
<accession>A0A1V5ML09</accession>
<feature type="transmembrane region" description="Helical" evidence="7">
    <location>
        <begin position="116"/>
        <end position="137"/>
    </location>
</feature>
<evidence type="ECO:0000256" key="7">
    <source>
        <dbReference type="SAM" id="Phobius"/>
    </source>
</evidence>
<organism evidence="9">
    <name type="scientific">candidate division TA06 bacterium ADurb.Bin417</name>
    <dbReference type="NCBI Taxonomy" id="1852828"/>
    <lineage>
        <taxon>Bacteria</taxon>
        <taxon>Bacteria division TA06</taxon>
    </lineage>
</organism>
<feature type="domain" description="Glycine transporter" evidence="8">
    <location>
        <begin position="92"/>
        <end position="163"/>
    </location>
</feature>
<dbReference type="Proteomes" id="UP000485484">
    <property type="component" value="Unassembled WGS sequence"/>
</dbReference>
<name>A0A1V5ML09_UNCT6</name>
<feature type="transmembrane region" description="Helical" evidence="7">
    <location>
        <begin position="149"/>
        <end position="166"/>
    </location>
</feature>
<comment type="subcellular location">
    <subcellularLocation>
        <location evidence="1">Cell membrane</location>
        <topology evidence="1">Multi-pass membrane protein</topology>
    </subcellularLocation>
</comment>
<feature type="transmembrane region" description="Helical" evidence="7">
    <location>
        <begin position="89"/>
        <end position="110"/>
    </location>
</feature>
<feature type="transmembrane region" description="Helical" evidence="7">
    <location>
        <begin position="172"/>
        <end position="189"/>
    </location>
</feature>
<dbReference type="EMBL" id="MWAK01000001">
    <property type="protein sequence ID" value="OPZ93957.1"/>
    <property type="molecule type" value="Genomic_DNA"/>
</dbReference>
<dbReference type="PANTHER" id="PTHR30506:SF3">
    <property type="entry name" value="UPF0126 INNER MEMBRANE PROTEIN YADS-RELATED"/>
    <property type="match status" value="1"/>
</dbReference>
<keyword evidence="6 7" id="KW-0472">Membrane</keyword>
<keyword evidence="5 7" id="KW-1133">Transmembrane helix</keyword>
<evidence type="ECO:0000256" key="5">
    <source>
        <dbReference type="ARBA" id="ARBA00022989"/>
    </source>
</evidence>
<gene>
    <name evidence="9" type="ORF">BWY73_00009</name>
</gene>
<evidence type="ECO:0000313" key="9">
    <source>
        <dbReference type="EMBL" id="OPZ93957.1"/>
    </source>
</evidence>
<feature type="domain" description="Glycine transporter" evidence="8">
    <location>
        <begin position="5"/>
        <end position="78"/>
    </location>
</feature>
<dbReference type="PANTHER" id="PTHR30506">
    <property type="entry name" value="INNER MEMBRANE PROTEIN"/>
    <property type="match status" value="1"/>
</dbReference>
<protein>
    <recommendedName>
        <fullName evidence="8">Glycine transporter domain-containing protein</fullName>
    </recommendedName>
</protein>
<evidence type="ECO:0000256" key="2">
    <source>
        <dbReference type="ARBA" id="ARBA00008193"/>
    </source>
</evidence>
<evidence type="ECO:0000256" key="1">
    <source>
        <dbReference type="ARBA" id="ARBA00004651"/>
    </source>
</evidence>
<feature type="transmembrane region" description="Helical" evidence="7">
    <location>
        <begin position="6"/>
        <end position="23"/>
    </location>
</feature>
<feature type="transmembrane region" description="Helical" evidence="7">
    <location>
        <begin position="30"/>
        <end position="49"/>
    </location>
</feature>
<dbReference type="GO" id="GO:0005886">
    <property type="term" value="C:plasma membrane"/>
    <property type="evidence" value="ECO:0007669"/>
    <property type="project" value="UniProtKB-SubCell"/>
</dbReference>
<dbReference type="Pfam" id="PF03458">
    <property type="entry name" value="Gly_transporter"/>
    <property type="match status" value="2"/>
</dbReference>
<keyword evidence="4 7" id="KW-0812">Transmembrane</keyword>
<feature type="transmembrane region" description="Helical" evidence="7">
    <location>
        <begin position="61"/>
        <end position="77"/>
    </location>
</feature>
<dbReference type="AlphaFoldDB" id="A0A1V5ML09"/>
<evidence type="ECO:0000256" key="4">
    <source>
        <dbReference type="ARBA" id="ARBA00022692"/>
    </source>
</evidence>
<evidence type="ECO:0000256" key="6">
    <source>
        <dbReference type="ARBA" id="ARBA00023136"/>
    </source>
</evidence>
<reference evidence="9" key="1">
    <citation type="submission" date="2017-02" db="EMBL/GenBank/DDBJ databases">
        <title>Delving into the versatile metabolic prowess of the omnipresent phylum Bacteroidetes.</title>
        <authorList>
            <person name="Nobu M.K."/>
            <person name="Mei R."/>
            <person name="Narihiro T."/>
            <person name="Kuroda K."/>
            <person name="Liu W.-T."/>
        </authorList>
    </citation>
    <scope>NUCLEOTIDE SEQUENCE</scope>
    <source>
        <strain evidence="9">ADurb.Bin417</strain>
    </source>
</reference>
<comment type="caution">
    <text evidence="9">The sequence shown here is derived from an EMBL/GenBank/DDBJ whole genome shotgun (WGS) entry which is preliminary data.</text>
</comment>
<evidence type="ECO:0000256" key="3">
    <source>
        <dbReference type="ARBA" id="ARBA00022475"/>
    </source>
</evidence>
<proteinExistence type="inferred from homology"/>
<evidence type="ECO:0000259" key="8">
    <source>
        <dbReference type="Pfam" id="PF03458"/>
    </source>
</evidence>
<keyword evidence="3" id="KW-1003">Cell membrane</keyword>
<sequence length="199" mass="21023">MLLSIINIIGLVAFAFSGSVKGFSRRMDLFGVFLLGVTTALGGGVVRDLLVNRMPVMLTDPAYLVFSLLGALLALAFRRRGTVIVNRWIFLVSDALGLAFFTAAGCLVAREYGLGLVGILMLGTLTAVGGGMIRDVLAGEVPMVLRREVYASCSLLGGLGFWLAGLAGSGPFLASLACMLPALALRLLAIRGHWQIPRP</sequence>